<organism evidence="1">
    <name type="scientific">viral metagenome</name>
    <dbReference type="NCBI Taxonomy" id="1070528"/>
    <lineage>
        <taxon>unclassified sequences</taxon>
        <taxon>metagenomes</taxon>
        <taxon>organismal metagenomes</taxon>
    </lineage>
</organism>
<evidence type="ECO:0000313" key="1">
    <source>
        <dbReference type="EMBL" id="QHU01560.1"/>
    </source>
</evidence>
<sequence>MINGNSISLLPELQLSPELQQIKDIAQHIFNQLGSSHSEYIYQRCMEFELRNNNIIYETEKRLAIMYTDTMGTSYTIGEERIDIFIHKIGDSTIPILIELKAVVNEPKQTEVAQITKYYRELLKIDIQIKYGVIINFPQAGTKKNRSLIDFKLIEF</sequence>
<dbReference type="EMBL" id="MN740346">
    <property type="protein sequence ID" value="QHU01560.1"/>
    <property type="molecule type" value="Genomic_DNA"/>
</dbReference>
<dbReference type="Pfam" id="PF13366">
    <property type="entry name" value="PDDEXK_3"/>
    <property type="match status" value="1"/>
</dbReference>
<dbReference type="NCBIfam" id="TIGR04256">
    <property type="entry name" value="GxxExxY"/>
    <property type="match status" value="1"/>
</dbReference>
<protein>
    <recommendedName>
        <fullName evidence="2">GxxExxY protein</fullName>
    </recommendedName>
</protein>
<evidence type="ECO:0008006" key="2">
    <source>
        <dbReference type="Google" id="ProtNLM"/>
    </source>
</evidence>
<accession>A0A6C0J9M0</accession>
<proteinExistence type="predicted"/>
<dbReference type="AlphaFoldDB" id="A0A6C0J9M0"/>
<dbReference type="InterPro" id="IPR026350">
    <property type="entry name" value="GxxExxY"/>
</dbReference>
<reference evidence="1" key="1">
    <citation type="journal article" date="2020" name="Nature">
        <title>Giant virus diversity and host interactions through global metagenomics.</title>
        <authorList>
            <person name="Schulz F."/>
            <person name="Roux S."/>
            <person name="Paez-Espino D."/>
            <person name="Jungbluth S."/>
            <person name="Walsh D.A."/>
            <person name="Denef V.J."/>
            <person name="McMahon K.D."/>
            <person name="Konstantinidis K.T."/>
            <person name="Eloe-Fadrosh E.A."/>
            <person name="Kyrpides N.C."/>
            <person name="Woyke T."/>
        </authorList>
    </citation>
    <scope>NUCLEOTIDE SEQUENCE</scope>
    <source>
        <strain evidence="1">GVMAG-M-3300025874-2</strain>
    </source>
</reference>
<name>A0A6C0J9M0_9ZZZZ</name>